<keyword evidence="2" id="KW-1185">Reference proteome</keyword>
<evidence type="ECO:0000313" key="1">
    <source>
        <dbReference type="EMBL" id="KGF32123.1"/>
    </source>
</evidence>
<dbReference type="Proteomes" id="UP000029629">
    <property type="component" value="Unassembled WGS sequence"/>
</dbReference>
<accession>A0A095ZBS9</accession>
<name>A0A095ZBS9_9BURK</name>
<sequence length="104" mass="12291">MGNHYLLLITEDNPFEEALYIYYVDHHLKIIDSLELSAIYAQGMLRNLLIAVPDKIRFAFFDNNERWLLTILPKASYSISNDNYPIKRKASLFHKKYLKLQKIS</sequence>
<proteinExistence type="predicted"/>
<reference evidence="1 2" key="1">
    <citation type="submission" date="2014-07" db="EMBL/GenBank/DDBJ databases">
        <authorList>
            <person name="McCorrison J."/>
            <person name="Sanka R."/>
            <person name="Torralba M."/>
            <person name="Gillis M."/>
            <person name="Haft D.H."/>
            <person name="Methe B."/>
            <person name="Sutton G."/>
            <person name="Nelson K.E."/>
        </authorList>
    </citation>
    <scope>NUCLEOTIDE SEQUENCE [LARGE SCALE GENOMIC DNA]</scope>
    <source>
        <strain evidence="1 2">DNF00040</strain>
    </source>
</reference>
<protein>
    <submittedName>
        <fullName evidence="1">Uncharacterized protein</fullName>
    </submittedName>
</protein>
<dbReference type="RefSeq" id="WP_036557300.1">
    <property type="nucleotide sequence ID" value="NZ_JRNI01000006.1"/>
</dbReference>
<comment type="caution">
    <text evidence="1">The sequence shown here is derived from an EMBL/GenBank/DDBJ whole genome shotgun (WGS) entry which is preliminary data.</text>
</comment>
<dbReference type="EMBL" id="JRNI01000006">
    <property type="protein sequence ID" value="KGF32123.1"/>
    <property type="molecule type" value="Genomic_DNA"/>
</dbReference>
<organism evidence="1 2">
    <name type="scientific">Oligella urethralis DNF00040</name>
    <dbReference type="NCBI Taxonomy" id="1401065"/>
    <lineage>
        <taxon>Bacteria</taxon>
        <taxon>Pseudomonadati</taxon>
        <taxon>Pseudomonadota</taxon>
        <taxon>Betaproteobacteria</taxon>
        <taxon>Burkholderiales</taxon>
        <taxon>Alcaligenaceae</taxon>
        <taxon>Oligella</taxon>
    </lineage>
</organism>
<evidence type="ECO:0000313" key="2">
    <source>
        <dbReference type="Proteomes" id="UP000029629"/>
    </source>
</evidence>
<dbReference type="AlphaFoldDB" id="A0A095ZBS9"/>
<gene>
    <name evidence="1" type="ORF">HMPREF2130_01255</name>
</gene>